<protein>
    <submittedName>
        <fullName evidence="1">Uncharacterized protein</fullName>
    </submittedName>
</protein>
<accession>A0A7H1Q3I4</accession>
<dbReference type="Proteomes" id="UP000516422">
    <property type="component" value="Chromosome"/>
</dbReference>
<gene>
    <name evidence="1" type="ORF">HEP81_04591</name>
</gene>
<dbReference type="RefSeq" id="WP_051850038.1">
    <property type="nucleotide sequence ID" value="NZ_CP051006.1"/>
</dbReference>
<sequence>MSTQAPPRIVGHADPTPVELAVVVGVTADRDPESYVAFTFFRPGGGARLWYAWTEGGHALGDRLDELALAGGLDAADWLHIGDRHHRIEYRGRIRIETIPLRAALADVQAGERCLEDRRHGLQRVLDFAAVRTGRTGPVSLPRWVGYGPTLVNRTTAIHPAPEIR</sequence>
<dbReference type="EMBL" id="CP051006">
    <property type="protein sequence ID" value="QNT94864.1"/>
    <property type="molecule type" value="Genomic_DNA"/>
</dbReference>
<evidence type="ECO:0000313" key="1">
    <source>
        <dbReference type="EMBL" id="QNT94864.1"/>
    </source>
</evidence>
<name>A0A7H1Q3I4_9ACTN</name>
<reference evidence="1 2" key="1">
    <citation type="submission" date="2020-04" db="EMBL/GenBank/DDBJ databases">
        <title>Characterization and engineering of Streptomyces griseofuscus DSM40191 as a potential heterologous host for expression of BGCs.</title>
        <authorList>
            <person name="Gren T."/>
            <person name="Whitford C.M."/>
            <person name="Mohite O.S."/>
            <person name="Joergensen T.S."/>
            <person name="Nielsen J.B."/>
            <person name="Lee S.Y."/>
            <person name="Weber T."/>
        </authorList>
    </citation>
    <scope>NUCLEOTIDE SEQUENCE [LARGE SCALE GENOMIC DNA]</scope>
    <source>
        <strain evidence="1 2">DSM 40191</strain>
    </source>
</reference>
<dbReference type="KEGG" id="sgf:HEP81_04591"/>
<dbReference type="AlphaFoldDB" id="A0A7H1Q3I4"/>
<dbReference type="GeneID" id="91464143"/>
<organism evidence="1 2">
    <name type="scientific">Streptomyces griseofuscus</name>
    <dbReference type="NCBI Taxonomy" id="146922"/>
    <lineage>
        <taxon>Bacteria</taxon>
        <taxon>Bacillati</taxon>
        <taxon>Actinomycetota</taxon>
        <taxon>Actinomycetes</taxon>
        <taxon>Kitasatosporales</taxon>
        <taxon>Streptomycetaceae</taxon>
        <taxon>Streptomyces</taxon>
    </lineage>
</organism>
<evidence type="ECO:0000313" key="2">
    <source>
        <dbReference type="Proteomes" id="UP000516422"/>
    </source>
</evidence>
<proteinExistence type="predicted"/>